<keyword evidence="1" id="KW-0812">Transmembrane</keyword>
<feature type="transmembrane region" description="Helical" evidence="1">
    <location>
        <begin position="6"/>
        <end position="31"/>
    </location>
</feature>
<proteinExistence type="predicted"/>
<organism evidence="2 3">
    <name type="scientific">Hyaloscypha hepaticicola</name>
    <dbReference type="NCBI Taxonomy" id="2082293"/>
    <lineage>
        <taxon>Eukaryota</taxon>
        <taxon>Fungi</taxon>
        <taxon>Dikarya</taxon>
        <taxon>Ascomycota</taxon>
        <taxon>Pezizomycotina</taxon>
        <taxon>Leotiomycetes</taxon>
        <taxon>Helotiales</taxon>
        <taxon>Hyaloscyphaceae</taxon>
        <taxon>Hyaloscypha</taxon>
    </lineage>
</organism>
<evidence type="ECO:0000313" key="3">
    <source>
        <dbReference type="Proteomes" id="UP000235672"/>
    </source>
</evidence>
<protein>
    <submittedName>
        <fullName evidence="2">Uncharacterized protein</fullName>
    </submittedName>
</protein>
<keyword evidence="1" id="KW-0472">Membrane</keyword>
<dbReference type="AlphaFoldDB" id="A0A2J6PX62"/>
<reference evidence="2 3" key="1">
    <citation type="submission" date="2016-05" db="EMBL/GenBank/DDBJ databases">
        <title>A degradative enzymes factory behind the ericoid mycorrhizal symbiosis.</title>
        <authorList>
            <consortium name="DOE Joint Genome Institute"/>
            <person name="Martino E."/>
            <person name="Morin E."/>
            <person name="Grelet G."/>
            <person name="Kuo A."/>
            <person name="Kohler A."/>
            <person name="Daghino S."/>
            <person name="Barry K."/>
            <person name="Choi C."/>
            <person name="Cichocki N."/>
            <person name="Clum A."/>
            <person name="Copeland A."/>
            <person name="Hainaut M."/>
            <person name="Haridas S."/>
            <person name="Labutti K."/>
            <person name="Lindquist E."/>
            <person name="Lipzen A."/>
            <person name="Khouja H.-R."/>
            <person name="Murat C."/>
            <person name="Ohm R."/>
            <person name="Olson A."/>
            <person name="Spatafora J."/>
            <person name="Veneault-Fourrey C."/>
            <person name="Henrissat B."/>
            <person name="Grigoriev I."/>
            <person name="Martin F."/>
            <person name="Perotto S."/>
        </authorList>
    </citation>
    <scope>NUCLEOTIDE SEQUENCE [LARGE SCALE GENOMIC DNA]</scope>
    <source>
        <strain evidence="2 3">UAMH 7357</strain>
    </source>
</reference>
<gene>
    <name evidence="2" type="ORF">NA56DRAFT_647792</name>
</gene>
<dbReference type="EMBL" id="KZ613493">
    <property type="protein sequence ID" value="PMD18597.1"/>
    <property type="molecule type" value="Genomic_DNA"/>
</dbReference>
<dbReference type="Proteomes" id="UP000235672">
    <property type="component" value="Unassembled WGS sequence"/>
</dbReference>
<accession>A0A2J6PX62</accession>
<dbReference type="OrthoDB" id="10641162at2759"/>
<keyword evidence="1" id="KW-1133">Transmembrane helix</keyword>
<evidence type="ECO:0000256" key="1">
    <source>
        <dbReference type="SAM" id="Phobius"/>
    </source>
</evidence>
<evidence type="ECO:0000313" key="2">
    <source>
        <dbReference type="EMBL" id="PMD18597.1"/>
    </source>
</evidence>
<sequence length="78" mass="8833">MVSSDSTISIIFGIVSIFISLLGVFVAYLSLRAMVHDQQGRHHQLAMDEGAVRHEHIHVLAARYGSRLSPYGELRWRE</sequence>
<name>A0A2J6PX62_9HELO</name>
<keyword evidence="3" id="KW-1185">Reference proteome</keyword>